<keyword evidence="7" id="KW-1185">Reference proteome</keyword>
<dbReference type="InterPro" id="IPR049149">
    <property type="entry name" value="TetR/AcrR_C"/>
</dbReference>
<accession>A0A9X3F872</accession>
<dbReference type="Gene3D" id="1.10.357.10">
    <property type="entry name" value="Tetracycline Repressor, domain 2"/>
    <property type="match status" value="1"/>
</dbReference>
<evidence type="ECO:0000256" key="2">
    <source>
        <dbReference type="ARBA" id="ARBA00023125"/>
    </source>
</evidence>
<dbReference type="PROSITE" id="PS50977">
    <property type="entry name" value="HTH_TETR_2"/>
    <property type="match status" value="1"/>
</dbReference>
<dbReference type="SUPFAM" id="SSF46689">
    <property type="entry name" value="Homeodomain-like"/>
    <property type="match status" value="1"/>
</dbReference>
<dbReference type="SUPFAM" id="SSF48498">
    <property type="entry name" value="Tetracyclin repressor-like, C-terminal domain"/>
    <property type="match status" value="1"/>
</dbReference>
<sequence length="226" mass="24909">MTRRIDPRLHDAKRAAILDAAERLVATKGYDAMSLQDLLDALGMSKGAFYHYFESKPDVLLALVERRTAAVEADLRALVEDRGLSGRDKLERHFAAVDDWKRDEGRIVVDVARSWYADENALLRHRLLVHGLGRVTPLLAQIIRQGVEEGAFTAPDPEQTARMLLCLRHDLGRAIAEAVVADPHGEPDVARMAEATADAIERLLGAAPGSLWPAARALRPRRSAAT</sequence>
<evidence type="ECO:0000313" key="6">
    <source>
        <dbReference type="EMBL" id="MCY1013236.1"/>
    </source>
</evidence>
<evidence type="ECO:0000313" key="7">
    <source>
        <dbReference type="Proteomes" id="UP001150924"/>
    </source>
</evidence>
<feature type="domain" description="HTH tetR-type" evidence="5">
    <location>
        <begin position="11"/>
        <end position="71"/>
    </location>
</feature>
<dbReference type="InterPro" id="IPR036271">
    <property type="entry name" value="Tet_transcr_reg_TetR-rel_C_sf"/>
</dbReference>
<dbReference type="Pfam" id="PF00440">
    <property type="entry name" value="TetR_N"/>
    <property type="match status" value="1"/>
</dbReference>
<feature type="DNA-binding region" description="H-T-H motif" evidence="4">
    <location>
        <begin position="34"/>
        <end position="53"/>
    </location>
</feature>
<dbReference type="PANTHER" id="PTHR47506">
    <property type="entry name" value="TRANSCRIPTIONAL REGULATORY PROTEIN"/>
    <property type="match status" value="1"/>
</dbReference>
<evidence type="ECO:0000256" key="4">
    <source>
        <dbReference type="PROSITE-ProRule" id="PRU00335"/>
    </source>
</evidence>
<dbReference type="Proteomes" id="UP001150924">
    <property type="component" value="Unassembled WGS sequence"/>
</dbReference>
<proteinExistence type="predicted"/>
<evidence type="ECO:0000256" key="3">
    <source>
        <dbReference type="ARBA" id="ARBA00023163"/>
    </source>
</evidence>
<dbReference type="Pfam" id="PF21303">
    <property type="entry name" value="TetR_C_39"/>
    <property type="match status" value="1"/>
</dbReference>
<protein>
    <submittedName>
        <fullName evidence="6">TetR/AcrR family transcriptional regulator</fullName>
    </submittedName>
</protein>
<name>A0A9X3F872_9BACT</name>
<dbReference type="InterPro" id="IPR001647">
    <property type="entry name" value="HTH_TetR"/>
</dbReference>
<reference evidence="6" key="1">
    <citation type="submission" date="2022-11" db="EMBL/GenBank/DDBJ databases">
        <title>Minimal conservation of predation-associated metabolite biosynthetic gene clusters underscores biosynthetic potential of Myxococcota including descriptions for ten novel species: Archangium lansinium sp. nov., Myxococcus landrumus sp. nov., Nannocystis bai.</title>
        <authorList>
            <person name="Ahearne A."/>
            <person name="Stevens C."/>
            <person name="Phillips K."/>
        </authorList>
    </citation>
    <scope>NUCLEOTIDE SEQUENCE</scope>
    <source>
        <strain evidence="6">Na p29</strain>
    </source>
</reference>
<organism evidence="6 7">
    <name type="scientific">Nannocystis pusilla</name>
    <dbReference type="NCBI Taxonomy" id="889268"/>
    <lineage>
        <taxon>Bacteria</taxon>
        <taxon>Pseudomonadati</taxon>
        <taxon>Myxococcota</taxon>
        <taxon>Polyangia</taxon>
        <taxon>Nannocystales</taxon>
        <taxon>Nannocystaceae</taxon>
        <taxon>Nannocystis</taxon>
    </lineage>
</organism>
<dbReference type="InterPro" id="IPR009057">
    <property type="entry name" value="Homeodomain-like_sf"/>
</dbReference>
<dbReference type="PRINTS" id="PR00455">
    <property type="entry name" value="HTHTETR"/>
</dbReference>
<evidence type="ECO:0000259" key="5">
    <source>
        <dbReference type="PROSITE" id="PS50977"/>
    </source>
</evidence>
<gene>
    <name evidence="6" type="ORF">OV079_48445</name>
</gene>
<keyword evidence="3" id="KW-0804">Transcription</keyword>
<evidence type="ECO:0000256" key="1">
    <source>
        <dbReference type="ARBA" id="ARBA00023015"/>
    </source>
</evidence>
<keyword evidence="1" id="KW-0805">Transcription regulation</keyword>
<dbReference type="EMBL" id="JAPNKE010000002">
    <property type="protein sequence ID" value="MCY1013236.1"/>
    <property type="molecule type" value="Genomic_DNA"/>
</dbReference>
<dbReference type="RefSeq" id="WP_267777005.1">
    <property type="nucleotide sequence ID" value="NZ_JAPNKE010000002.1"/>
</dbReference>
<dbReference type="GO" id="GO:0003677">
    <property type="term" value="F:DNA binding"/>
    <property type="evidence" value="ECO:0007669"/>
    <property type="project" value="UniProtKB-UniRule"/>
</dbReference>
<dbReference type="AlphaFoldDB" id="A0A9X3F872"/>
<dbReference type="PANTHER" id="PTHR47506:SF6">
    <property type="entry name" value="HTH-TYPE TRANSCRIPTIONAL REPRESSOR NEMR"/>
    <property type="match status" value="1"/>
</dbReference>
<keyword evidence="2 4" id="KW-0238">DNA-binding</keyword>
<comment type="caution">
    <text evidence="6">The sequence shown here is derived from an EMBL/GenBank/DDBJ whole genome shotgun (WGS) entry which is preliminary data.</text>
</comment>